<dbReference type="Proteomes" id="UP001501588">
    <property type="component" value="Unassembled WGS sequence"/>
</dbReference>
<dbReference type="InterPro" id="IPR000572">
    <property type="entry name" value="OxRdtase_Mopterin-bd_dom"/>
</dbReference>
<name>A0ABN1FDC3_9PROT</name>
<evidence type="ECO:0000313" key="3">
    <source>
        <dbReference type="Proteomes" id="UP001501588"/>
    </source>
</evidence>
<accession>A0ABN1FDC3</accession>
<feature type="domain" description="Oxidoreductase molybdopterin-binding" evidence="1">
    <location>
        <begin position="83"/>
        <end position="153"/>
    </location>
</feature>
<dbReference type="RefSeq" id="WP_343895955.1">
    <property type="nucleotide sequence ID" value="NZ_BAAAFZ010000039.1"/>
</dbReference>
<protein>
    <submittedName>
        <fullName evidence="2">Oxidoreductase</fullName>
    </submittedName>
</protein>
<reference evidence="2 3" key="1">
    <citation type="journal article" date="2019" name="Int. J. Syst. Evol. Microbiol.">
        <title>The Global Catalogue of Microorganisms (GCM) 10K type strain sequencing project: providing services to taxonomists for standard genome sequencing and annotation.</title>
        <authorList>
            <consortium name="The Broad Institute Genomics Platform"/>
            <consortium name="The Broad Institute Genome Sequencing Center for Infectious Disease"/>
            <person name="Wu L."/>
            <person name="Ma J."/>
        </authorList>
    </citation>
    <scope>NUCLEOTIDE SEQUENCE [LARGE SCALE GENOMIC DNA]</scope>
    <source>
        <strain evidence="2 3">JCM 9933</strain>
    </source>
</reference>
<dbReference type="Pfam" id="PF00174">
    <property type="entry name" value="Oxidored_molyb"/>
    <property type="match status" value="1"/>
</dbReference>
<dbReference type="Gene3D" id="3.90.420.10">
    <property type="entry name" value="Oxidoreductase, molybdopterin-binding domain"/>
    <property type="match status" value="1"/>
</dbReference>
<proteinExistence type="predicted"/>
<comment type="caution">
    <text evidence="2">The sequence shown here is derived from an EMBL/GenBank/DDBJ whole genome shotgun (WGS) entry which is preliminary data.</text>
</comment>
<evidence type="ECO:0000313" key="2">
    <source>
        <dbReference type="EMBL" id="GAA0587922.1"/>
    </source>
</evidence>
<dbReference type="InterPro" id="IPR036374">
    <property type="entry name" value="OxRdtase_Mopterin-bd_sf"/>
</dbReference>
<sequence length="179" mass="19615">MTFLVTRRGIGRRFVRITAGGLGFAGAGRSAGAASLPQPAEKPILTVSGKISKANKDGAAQFDRPMIEALGTSGFETATPWYDGPVRFEGVRMDRLMQAVGASGDRVLAYALNDYSTELPMSDFARHGVILALKRNGQYMSVREKGPLFIVYPFDSDPALRHQRYYSRSAWQLARLVVI</sequence>
<evidence type="ECO:0000259" key="1">
    <source>
        <dbReference type="Pfam" id="PF00174"/>
    </source>
</evidence>
<gene>
    <name evidence="2" type="ORF">GCM10009416_28100</name>
</gene>
<organism evidence="2 3">
    <name type="scientific">Craurococcus roseus</name>
    <dbReference type="NCBI Taxonomy" id="77585"/>
    <lineage>
        <taxon>Bacteria</taxon>
        <taxon>Pseudomonadati</taxon>
        <taxon>Pseudomonadota</taxon>
        <taxon>Alphaproteobacteria</taxon>
        <taxon>Acetobacterales</taxon>
        <taxon>Acetobacteraceae</taxon>
        <taxon>Craurococcus</taxon>
    </lineage>
</organism>
<keyword evidence="3" id="KW-1185">Reference proteome</keyword>
<dbReference type="SUPFAM" id="SSF56524">
    <property type="entry name" value="Oxidoreductase molybdopterin-binding domain"/>
    <property type="match status" value="1"/>
</dbReference>
<dbReference type="EMBL" id="BAAAFZ010000039">
    <property type="protein sequence ID" value="GAA0587922.1"/>
    <property type="molecule type" value="Genomic_DNA"/>
</dbReference>